<keyword evidence="2" id="KW-1185">Reference proteome</keyword>
<dbReference type="Proteomes" id="UP000237983">
    <property type="component" value="Unassembled WGS sequence"/>
</dbReference>
<protein>
    <submittedName>
        <fullName evidence="1">Uncharacterized protein</fullName>
    </submittedName>
</protein>
<evidence type="ECO:0000313" key="1">
    <source>
        <dbReference type="EMBL" id="PRY67191.1"/>
    </source>
</evidence>
<comment type="caution">
    <text evidence="1">The sequence shown here is derived from an EMBL/GenBank/DDBJ whole genome shotgun (WGS) entry which is preliminary data.</text>
</comment>
<gene>
    <name evidence="1" type="ORF">B0I08_10785</name>
</gene>
<evidence type="ECO:0000313" key="2">
    <source>
        <dbReference type="Proteomes" id="UP000237983"/>
    </source>
</evidence>
<organism evidence="1 2">
    <name type="scientific">Glaciihabitans tibetensis</name>
    <dbReference type="NCBI Taxonomy" id="1266600"/>
    <lineage>
        <taxon>Bacteria</taxon>
        <taxon>Bacillati</taxon>
        <taxon>Actinomycetota</taxon>
        <taxon>Actinomycetes</taxon>
        <taxon>Micrococcales</taxon>
        <taxon>Microbacteriaceae</taxon>
        <taxon>Glaciihabitans</taxon>
    </lineage>
</organism>
<name>A0A2T0VAL0_9MICO</name>
<reference evidence="1 2" key="1">
    <citation type="submission" date="2018-03" db="EMBL/GenBank/DDBJ databases">
        <title>Genomic Encyclopedia of Type Strains, Phase III (KMG-III): the genomes of soil and plant-associated and newly described type strains.</title>
        <authorList>
            <person name="Whitman W."/>
        </authorList>
    </citation>
    <scope>NUCLEOTIDE SEQUENCE [LARGE SCALE GENOMIC DNA]</scope>
    <source>
        <strain evidence="1 2">CGMCC 1.12484</strain>
    </source>
</reference>
<dbReference type="AlphaFoldDB" id="A0A2T0VAL0"/>
<dbReference type="EMBL" id="PVTL01000007">
    <property type="protein sequence ID" value="PRY67191.1"/>
    <property type="molecule type" value="Genomic_DNA"/>
</dbReference>
<accession>A0A2T0VAL0</accession>
<sequence length="34" mass="3561">MSLASEYRFEPATSVAAVGRRVGYDSAAAINRSG</sequence>
<proteinExistence type="predicted"/>